<protein>
    <submittedName>
        <fullName evidence="1">4-oxalocrotonate tautomerase</fullName>
    </submittedName>
</protein>
<keyword evidence="2" id="KW-1185">Reference proteome</keyword>
<dbReference type="GeneID" id="30411228"/>
<dbReference type="SUPFAM" id="SSF55331">
    <property type="entry name" value="Tautomerase/MIF"/>
    <property type="match status" value="1"/>
</dbReference>
<evidence type="ECO:0000313" key="2">
    <source>
        <dbReference type="Proteomes" id="UP000094707"/>
    </source>
</evidence>
<dbReference type="OrthoDB" id="8161at2157"/>
<proteinExistence type="predicted"/>
<dbReference type="KEGG" id="mcub:MCBB_0367"/>
<dbReference type="RefSeq" id="WP_071906028.1">
    <property type="nucleotide sequence ID" value="NZ_LT607756.1"/>
</dbReference>
<accession>A0A1D3L001</accession>
<dbReference type="PANTHER" id="PTHR38460">
    <property type="entry name" value="TAUTOMERASE YOLI-RELATED"/>
    <property type="match status" value="1"/>
</dbReference>
<dbReference type="Proteomes" id="UP000094707">
    <property type="component" value="Chromosome I"/>
</dbReference>
<sequence>MCPLVKVEIVEGKSEAYKKALMDGVHDALVESIKIPDSDRFQRLYELDKASFEFPENKTDNVTLIEITMFRGRSIEAKKELYRLITDKLSENPGIDGNDIVIVLLEPPLENWGIRGGKPASEVDLGFNIKV</sequence>
<reference evidence="1 2" key="1">
    <citation type="submission" date="2016-08" db="EMBL/GenBank/DDBJ databases">
        <authorList>
            <person name="Seilhamer J.J."/>
        </authorList>
    </citation>
    <scope>NUCLEOTIDE SEQUENCE [LARGE SCALE GENOMIC DNA]</scope>
    <source>
        <strain evidence="1">Buetzberg</strain>
    </source>
</reference>
<dbReference type="InterPro" id="IPR037479">
    <property type="entry name" value="Tauto_MSAD"/>
</dbReference>
<dbReference type="Pfam" id="PF14552">
    <property type="entry name" value="Tautomerase_2"/>
    <property type="match status" value="1"/>
</dbReference>
<name>A0A1D3L001_9EURY</name>
<organism evidence="1 2">
    <name type="scientific">Methanobacterium congolense</name>
    <dbReference type="NCBI Taxonomy" id="118062"/>
    <lineage>
        <taxon>Archaea</taxon>
        <taxon>Methanobacteriati</taxon>
        <taxon>Methanobacteriota</taxon>
        <taxon>Methanomada group</taxon>
        <taxon>Methanobacteria</taxon>
        <taxon>Methanobacteriales</taxon>
        <taxon>Methanobacteriaceae</taxon>
        <taxon>Methanobacterium</taxon>
    </lineage>
</organism>
<dbReference type="Gene3D" id="3.30.429.10">
    <property type="entry name" value="Macrophage Migration Inhibitory Factor"/>
    <property type="match status" value="1"/>
</dbReference>
<gene>
    <name evidence="1" type="ORF">MCBB_0367</name>
</gene>
<evidence type="ECO:0000313" key="1">
    <source>
        <dbReference type="EMBL" id="SCG84947.1"/>
    </source>
</evidence>
<dbReference type="PANTHER" id="PTHR38460:SF1">
    <property type="entry name" value="TAUTOMERASE YOLI-RELATED"/>
    <property type="match status" value="1"/>
</dbReference>
<dbReference type="EMBL" id="LT607756">
    <property type="protein sequence ID" value="SCG84947.1"/>
    <property type="molecule type" value="Genomic_DNA"/>
</dbReference>
<dbReference type="AlphaFoldDB" id="A0A1D3L001"/>
<dbReference type="InterPro" id="IPR014347">
    <property type="entry name" value="Tautomerase/MIF_sf"/>
</dbReference>